<evidence type="ECO:0008006" key="3">
    <source>
        <dbReference type="Google" id="ProtNLM"/>
    </source>
</evidence>
<evidence type="ECO:0000313" key="2">
    <source>
        <dbReference type="Proteomes" id="UP000202259"/>
    </source>
</evidence>
<dbReference type="AlphaFoldDB" id="A0A222G4T9"/>
<accession>A0A222G4T9</accession>
<dbReference type="OrthoDB" id="9814192at2"/>
<reference evidence="1 2" key="1">
    <citation type="submission" date="2017-08" db="EMBL/GenBank/DDBJ databases">
        <title>Complete genome of Colwellia sp. NB097-1, a psychrophile bacterium ioslated from Bering Sea.</title>
        <authorList>
            <person name="Chen X."/>
        </authorList>
    </citation>
    <scope>NUCLEOTIDE SEQUENCE [LARGE SCALE GENOMIC DNA]</scope>
    <source>
        <strain evidence="1 2">NB097-1</strain>
    </source>
</reference>
<dbReference type="InterPro" id="IPR007325">
    <property type="entry name" value="KFase/CYL"/>
</dbReference>
<dbReference type="Gene3D" id="3.50.30.50">
    <property type="entry name" value="Putative cyclase"/>
    <property type="match status" value="1"/>
</dbReference>
<dbReference type="RefSeq" id="WP_081149281.1">
    <property type="nucleotide sequence ID" value="NZ_CP020465.1"/>
</dbReference>
<gene>
    <name evidence="1" type="ORF">B5D82_03505</name>
</gene>
<evidence type="ECO:0000313" key="1">
    <source>
        <dbReference type="EMBL" id="ASP46926.1"/>
    </source>
</evidence>
<dbReference type="Pfam" id="PF04199">
    <property type="entry name" value="Cyclase"/>
    <property type="match status" value="1"/>
</dbReference>
<dbReference type="KEGG" id="cber:B5D82_03505"/>
<proteinExistence type="predicted"/>
<protein>
    <recommendedName>
        <fullName evidence="3">Cyclase family protein</fullName>
    </recommendedName>
</protein>
<dbReference type="GO" id="GO:0004061">
    <property type="term" value="F:arylformamidase activity"/>
    <property type="evidence" value="ECO:0007669"/>
    <property type="project" value="InterPro"/>
</dbReference>
<dbReference type="InterPro" id="IPR037175">
    <property type="entry name" value="KFase_sf"/>
</dbReference>
<dbReference type="Proteomes" id="UP000202259">
    <property type="component" value="Chromosome"/>
</dbReference>
<dbReference type="SUPFAM" id="SSF102198">
    <property type="entry name" value="Putative cyclase"/>
    <property type="match status" value="1"/>
</dbReference>
<organism evidence="1 2">
    <name type="scientific">Cognaticolwellia beringensis</name>
    <dbReference type="NCBI Taxonomy" id="1967665"/>
    <lineage>
        <taxon>Bacteria</taxon>
        <taxon>Pseudomonadati</taxon>
        <taxon>Pseudomonadota</taxon>
        <taxon>Gammaproteobacteria</taxon>
        <taxon>Alteromonadales</taxon>
        <taxon>Colwelliaceae</taxon>
        <taxon>Cognaticolwellia</taxon>
    </lineage>
</organism>
<dbReference type="EMBL" id="CP020465">
    <property type="protein sequence ID" value="ASP46926.1"/>
    <property type="molecule type" value="Genomic_DNA"/>
</dbReference>
<dbReference type="GO" id="GO:0019441">
    <property type="term" value="P:L-tryptophan catabolic process to kynurenine"/>
    <property type="evidence" value="ECO:0007669"/>
    <property type="project" value="InterPro"/>
</dbReference>
<sequence length="281" mass="31259">MKVAITLGDKHYNVNTDFGHSLAIALDFQQSDNQPNHFGATPAMAKPMQVSGFMGDTEQGGSCNVNELSFNPHCNGTHTETIRHICDAENALALSISALELPPLMPCPLISITPINASDTHDDYTPNFDVNDRVISRAQLEQLLTPYHDQQLQCLAVRTLPNSDDKCQANYNEANQPAFFSRDAVLYLKERGVEHLILDLPSLDRLNDDGLLTCHHLFWQVMEGAHQPSPNSLINKTITEMAYIDNTITDGFYFLNLQTPAFINDAAPSRPMLYQAELLDC</sequence>
<name>A0A222G4T9_9GAMM</name>
<keyword evidence="2" id="KW-1185">Reference proteome</keyword>